<organism evidence="1 2">
    <name type="scientific">Alishewanella tabrizica</name>
    <dbReference type="NCBI Taxonomy" id="671278"/>
    <lineage>
        <taxon>Bacteria</taxon>
        <taxon>Pseudomonadati</taxon>
        <taxon>Pseudomonadota</taxon>
        <taxon>Gammaproteobacteria</taxon>
        <taxon>Alteromonadales</taxon>
        <taxon>Alteromonadaceae</taxon>
        <taxon>Alishewanella</taxon>
    </lineage>
</organism>
<name>A0ABQ2WT47_9ALTE</name>
<evidence type="ECO:0008006" key="3">
    <source>
        <dbReference type="Google" id="ProtNLM"/>
    </source>
</evidence>
<evidence type="ECO:0000313" key="2">
    <source>
        <dbReference type="Proteomes" id="UP000634667"/>
    </source>
</evidence>
<dbReference type="Proteomes" id="UP000634667">
    <property type="component" value="Unassembled WGS sequence"/>
</dbReference>
<dbReference type="RefSeq" id="WP_189483359.1">
    <property type="nucleotide sequence ID" value="NZ_BMYR01000009.1"/>
</dbReference>
<dbReference type="EMBL" id="BMYR01000009">
    <property type="protein sequence ID" value="GGW66331.1"/>
    <property type="molecule type" value="Genomic_DNA"/>
</dbReference>
<sequence>MWLKYVIFIAGLSVSLPVMAQCSFRLADGKLLRCGMASIEVIERVGQPLLREQRTLGVSTNAIERGQTVEVWSYKVKADVGGEFLLSIELTDGKVTTLDRKQQGRL</sequence>
<comment type="caution">
    <text evidence="1">The sequence shown here is derived from an EMBL/GenBank/DDBJ whole genome shotgun (WGS) entry which is preliminary data.</text>
</comment>
<gene>
    <name evidence="1" type="ORF">GCM10008111_22870</name>
</gene>
<protein>
    <recommendedName>
        <fullName evidence="3">DUF2845 domain-containing protein</fullName>
    </recommendedName>
</protein>
<accession>A0ABQ2WT47</accession>
<reference evidence="2" key="1">
    <citation type="journal article" date="2019" name="Int. J. Syst. Evol. Microbiol.">
        <title>The Global Catalogue of Microorganisms (GCM) 10K type strain sequencing project: providing services to taxonomists for standard genome sequencing and annotation.</title>
        <authorList>
            <consortium name="The Broad Institute Genomics Platform"/>
            <consortium name="The Broad Institute Genome Sequencing Center for Infectious Disease"/>
            <person name="Wu L."/>
            <person name="Ma J."/>
        </authorList>
    </citation>
    <scope>NUCLEOTIDE SEQUENCE [LARGE SCALE GENOMIC DNA]</scope>
    <source>
        <strain evidence="2">KCTC 23723</strain>
    </source>
</reference>
<proteinExistence type="predicted"/>
<keyword evidence="2" id="KW-1185">Reference proteome</keyword>
<evidence type="ECO:0000313" key="1">
    <source>
        <dbReference type="EMBL" id="GGW66331.1"/>
    </source>
</evidence>